<feature type="transmembrane region" description="Helical" evidence="12">
    <location>
        <begin position="427"/>
        <end position="452"/>
    </location>
</feature>
<feature type="transmembrane region" description="Helical" evidence="12">
    <location>
        <begin position="297"/>
        <end position="320"/>
    </location>
</feature>
<dbReference type="InterPro" id="IPR051163">
    <property type="entry name" value="Sodium:Solute_Symporter_SSF"/>
</dbReference>
<keyword evidence="9 12" id="KW-0472">Membrane</keyword>
<evidence type="ECO:0000256" key="7">
    <source>
        <dbReference type="ARBA" id="ARBA00023053"/>
    </source>
</evidence>
<organism evidence="13 14">
    <name type="scientific">Zophobas morio</name>
    <dbReference type="NCBI Taxonomy" id="2755281"/>
    <lineage>
        <taxon>Eukaryota</taxon>
        <taxon>Metazoa</taxon>
        <taxon>Ecdysozoa</taxon>
        <taxon>Arthropoda</taxon>
        <taxon>Hexapoda</taxon>
        <taxon>Insecta</taxon>
        <taxon>Pterygota</taxon>
        <taxon>Neoptera</taxon>
        <taxon>Endopterygota</taxon>
        <taxon>Coleoptera</taxon>
        <taxon>Polyphaga</taxon>
        <taxon>Cucujiformia</taxon>
        <taxon>Tenebrionidae</taxon>
        <taxon>Zophobas</taxon>
    </lineage>
</organism>
<keyword evidence="5 12" id="KW-0812">Transmembrane</keyword>
<evidence type="ECO:0000256" key="4">
    <source>
        <dbReference type="ARBA" id="ARBA00022475"/>
    </source>
</evidence>
<keyword evidence="10" id="KW-0739">Sodium transport</keyword>
<keyword evidence="14" id="KW-1185">Reference proteome</keyword>
<evidence type="ECO:0000256" key="8">
    <source>
        <dbReference type="ARBA" id="ARBA00023065"/>
    </source>
</evidence>
<feature type="transmembrane region" description="Helical" evidence="12">
    <location>
        <begin position="258"/>
        <end position="276"/>
    </location>
</feature>
<dbReference type="GO" id="GO:0006814">
    <property type="term" value="P:sodium ion transport"/>
    <property type="evidence" value="ECO:0007669"/>
    <property type="project" value="UniProtKB-KW"/>
</dbReference>
<feature type="transmembrane region" description="Helical" evidence="12">
    <location>
        <begin position="26"/>
        <end position="50"/>
    </location>
</feature>
<evidence type="ECO:0008006" key="15">
    <source>
        <dbReference type="Google" id="ProtNLM"/>
    </source>
</evidence>
<evidence type="ECO:0000313" key="13">
    <source>
        <dbReference type="EMBL" id="KAJ3663247.1"/>
    </source>
</evidence>
<feature type="transmembrane region" description="Helical" evidence="12">
    <location>
        <begin position="146"/>
        <end position="167"/>
    </location>
</feature>
<evidence type="ECO:0000256" key="10">
    <source>
        <dbReference type="ARBA" id="ARBA00023201"/>
    </source>
</evidence>
<evidence type="ECO:0000256" key="11">
    <source>
        <dbReference type="RuleBase" id="RU362091"/>
    </source>
</evidence>
<comment type="subcellular location">
    <subcellularLocation>
        <location evidence="1">Cell membrane</location>
        <topology evidence="1">Multi-pass membrane protein</topology>
    </subcellularLocation>
</comment>
<feature type="transmembrane region" description="Helical" evidence="12">
    <location>
        <begin position="459"/>
        <end position="481"/>
    </location>
</feature>
<dbReference type="EMBL" id="JALNTZ010000002">
    <property type="protein sequence ID" value="KAJ3663247.1"/>
    <property type="molecule type" value="Genomic_DNA"/>
</dbReference>
<evidence type="ECO:0000256" key="9">
    <source>
        <dbReference type="ARBA" id="ARBA00023136"/>
    </source>
</evidence>
<sequence>MNISTQFVEDTVQPFTLKSTINNLSFSWFDAFIVFVTIFVFNVCMGVYFNYFTRKQSTTSEYLLGGRTMNVIPVVISLVASHTSANTLLSVPADVYRYGAAYLLGAISTIILTVVTIYVYLPVFFNLGITSVYEYLERRFDSRTRLLASFLSIVSYILYLPIVIYVPSLAFSAATGVNVHFMAASICGLCIFYSAIGGLRAVIWTDAVQFMIAILAVSLICMMGLQSTGGFSVVWRKAIDSKRLDIFDFDMDPTKRDTFWSLAVGLTTQRVATVAISQNCMQKFLAVPTFRQSVLTVIYFGVGTIIIKTITIFLGLLIYAEYSACDPLSAQKITTDNQLVTYFVMDVSKNIPGLPGLFIAGVFSASLSTLSGDLNCLAGIIYEDFIVKLSNEKISDKRATTILQLLVIICGLICTLMVYIVEHMGGLFSLGYSLSGVTTGAILGMFTMGIFYPGFNAKGAFYGGLCGFITIACIIFPAQYYQMMGLLNYVSKPTSTKYCNVLNDTFPVTTTPRILSPSTELSFIFRISFYYYCLMATVITLFFGLVISTATRRNNDQFVDRKLISPLGYTLLQSEVKDCSKNSMTKQC</sequence>
<evidence type="ECO:0000256" key="5">
    <source>
        <dbReference type="ARBA" id="ARBA00022692"/>
    </source>
</evidence>
<feature type="transmembrane region" description="Helical" evidence="12">
    <location>
        <begin position="402"/>
        <end position="421"/>
    </location>
</feature>
<dbReference type="PROSITE" id="PS50283">
    <property type="entry name" value="NA_SOLUT_SYMP_3"/>
    <property type="match status" value="1"/>
</dbReference>
<evidence type="ECO:0000256" key="1">
    <source>
        <dbReference type="ARBA" id="ARBA00004651"/>
    </source>
</evidence>
<keyword evidence="7" id="KW-0915">Sodium</keyword>
<proteinExistence type="inferred from homology"/>
<dbReference type="Pfam" id="PF00474">
    <property type="entry name" value="SSF"/>
    <property type="match status" value="1"/>
</dbReference>
<dbReference type="Proteomes" id="UP001168821">
    <property type="component" value="Unassembled WGS sequence"/>
</dbReference>
<keyword evidence="8" id="KW-0406">Ion transport</keyword>
<dbReference type="Gene3D" id="1.20.1730.10">
    <property type="entry name" value="Sodium/glucose cotransporter"/>
    <property type="match status" value="1"/>
</dbReference>
<dbReference type="PANTHER" id="PTHR42985:SF21">
    <property type="entry name" value="SODIUM-DEPENDENT MULTIVITAMIN TRANSPORTER-LIKE PROTEIN"/>
    <property type="match status" value="1"/>
</dbReference>
<keyword evidence="6 12" id="KW-1133">Transmembrane helix</keyword>
<dbReference type="GO" id="GO:0015293">
    <property type="term" value="F:symporter activity"/>
    <property type="evidence" value="ECO:0007669"/>
    <property type="project" value="TreeGrafter"/>
</dbReference>
<dbReference type="NCBIfam" id="TIGR00813">
    <property type="entry name" value="sss"/>
    <property type="match status" value="1"/>
</dbReference>
<comment type="similarity">
    <text evidence="2 11">Belongs to the sodium:solute symporter (SSF) (TC 2.A.21) family.</text>
</comment>
<keyword evidence="3" id="KW-0813">Transport</keyword>
<dbReference type="GO" id="GO:0005886">
    <property type="term" value="C:plasma membrane"/>
    <property type="evidence" value="ECO:0007669"/>
    <property type="project" value="UniProtKB-SubCell"/>
</dbReference>
<protein>
    <recommendedName>
        <fullName evidence="15">Sodium-coupled monocarboxylate transporter 1</fullName>
    </recommendedName>
</protein>
<evidence type="ECO:0000313" key="14">
    <source>
        <dbReference type="Proteomes" id="UP001168821"/>
    </source>
</evidence>
<dbReference type="AlphaFoldDB" id="A0AA38MPK1"/>
<evidence type="ECO:0000256" key="12">
    <source>
        <dbReference type="SAM" id="Phobius"/>
    </source>
</evidence>
<feature type="transmembrane region" description="Helical" evidence="12">
    <location>
        <begin position="210"/>
        <end position="235"/>
    </location>
</feature>
<keyword evidence="4" id="KW-1003">Cell membrane</keyword>
<feature type="transmembrane region" description="Helical" evidence="12">
    <location>
        <begin position="100"/>
        <end position="125"/>
    </location>
</feature>
<gene>
    <name evidence="13" type="ORF">Zmor_007551</name>
</gene>
<dbReference type="CDD" id="cd11492">
    <property type="entry name" value="SLC5sbd_NIS-SMVT"/>
    <property type="match status" value="1"/>
</dbReference>
<name>A0AA38MPK1_9CUCU</name>
<evidence type="ECO:0000256" key="6">
    <source>
        <dbReference type="ARBA" id="ARBA00022989"/>
    </source>
</evidence>
<dbReference type="InterPro" id="IPR038377">
    <property type="entry name" value="Na/Glc_symporter_sf"/>
</dbReference>
<reference evidence="13" key="1">
    <citation type="journal article" date="2023" name="G3 (Bethesda)">
        <title>Whole genome assemblies of Zophobas morio and Tenebrio molitor.</title>
        <authorList>
            <person name="Kaur S."/>
            <person name="Stinson S.A."/>
            <person name="diCenzo G.C."/>
        </authorList>
    </citation>
    <scope>NUCLEOTIDE SEQUENCE</scope>
    <source>
        <strain evidence="13">QUZm001</strain>
    </source>
</reference>
<comment type="caution">
    <text evidence="13">The sequence shown here is derived from an EMBL/GenBank/DDBJ whole genome shotgun (WGS) entry which is preliminary data.</text>
</comment>
<feature type="transmembrane region" description="Helical" evidence="12">
    <location>
        <begin position="529"/>
        <end position="547"/>
    </location>
</feature>
<feature type="transmembrane region" description="Helical" evidence="12">
    <location>
        <begin position="357"/>
        <end position="382"/>
    </location>
</feature>
<evidence type="ECO:0000256" key="3">
    <source>
        <dbReference type="ARBA" id="ARBA00022448"/>
    </source>
</evidence>
<accession>A0AA38MPK1</accession>
<dbReference type="InterPro" id="IPR001734">
    <property type="entry name" value="Na/solute_symporter"/>
</dbReference>
<evidence type="ECO:0000256" key="2">
    <source>
        <dbReference type="ARBA" id="ARBA00006434"/>
    </source>
</evidence>
<feature type="transmembrane region" description="Helical" evidence="12">
    <location>
        <begin position="179"/>
        <end position="203"/>
    </location>
</feature>
<dbReference type="PANTHER" id="PTHR42985">
    <property type="entry name" value="SODIUM-COUPLED MONOCARBOXYLATE TRANSPORTER"/>
    <property type="match status" value="1"/>
</dbReference>